<dbReference type="SUPFAM" id="SSF54637">
    <property type="entry name" value="Thioesterase/thiol ester dehydrase-isomerase"/>
    <property type="match status" value="2"/>
</dbReference>
<accession>A0A9P1ICJ2</accession>
<dbReference type="Proteomes" id="UP001152747">
    <property type="component" value="Unassembled WGS sequence"/>
</dbReference>
<dbReference type="OrthoDB" id="68328at2759"/>
<dbReference type="GO" id="GO:0006637">
    <property type="term" value="P:acyl-CoA metabolic process"/>
    <property type="evidence" value="ECO:0007669"/>
    <property type="project" value="InterPro"/>
</dbReference>
<dbReference type="FunFam" id="2.40.160.210:FF:000001">
    <property type="entry name" value="Acyl-CoA thioesterase II"/>
    <property type="match status" value="1"/>
</dbReference>
<name>A0A9P1ICJ2_9PELO</name>
<dbReference type="InterPro" id="IPR003703">
    <property type="entry name" value="Acyl_CoA_thio"/>
</dbReference>
<evidence type="ECO:0000313" key="7">
    <source>
        <dbReference type="EMBL" id="CAI5440727.1"/>
    </source>
</evidence>
<dbReference type="InterPro" id="IPR042171">
    <property type="entry name" value="Acyl-CoA_hotdog"/>
</dbReference>
<dbReference type="GO" id="GO:0047617">
    <property type="term" value="F:fatty acyl-CoA hydrolase activity"/>
    <property type="evidence" value="ECO:0007669"/>
    <property type="project" value="InterPro"/>
</dbReference>
<keyword evidence="4" id="KW-0443">Lipid metabolism</keyword>
<evidence type="ECO:0000259" key="6">
    <source>
        <dbReference type="Pfam" id="PF20789"/>
    </source>
</evidence>
<dbReference type="GO" id="GO:0005782">
    <property type="term" value="C:peroxisomal matrix"/>
    <property type="evidence" value="ECO:0007669"/>
    <property type="project" value="UniProtKB-SubCell"/>
</dbReference>
<dbReference type="InterPro" id="IPR029069">
    <property type="entry name" value="HotDog_dom_sf"/>
</dbReference>
<gene>
    <name evidence="7" type="ORF">CAMP_LOCUS3364</name>
</gene>
<evidence type="ECO:0000313" key="8">
    <source>
        <dbReference type="Proteomes" id="UP001152747"/>
    </source>
</evidence>
<organism evidence="7 8">
    <name type="scientific">Caenorhabditis angaria</name>
    <dbReference type="NCBI Taxonomy" id="860376"/>
    <lineage>
        <taxon>Eukaryota</taxon>
        <taxon>Metazoa</taxon>
        <taxon>Ecdysozoa</taxon>
        <taxon>Nematoda</taxon>
        <taxon>Chromadorea</taxon>
        <taxon>Rhabditida</taxon>
        <taxon>Rhabditina</taxon>
        <taxon>Rhabditomorpha</taxon>
        <taxon>Rhabditoidea</taxon>
        <taxon>Rhabditidae</taxon>
        <taxon>Peloderinae</taxon>
        <taxon>Caenorhabditis</taxon>
    </lineage>
</organism>
<comment type="caution">
    <text evidence="7">The sequence shown here is derived from an EMBL/GenBank/DDBJ whole genome shotgun (WGS) entry which is preliminary data.</text>
</comment>
<dbReference type="PANTHER" id="PTHR11066:SF34">
    <property type="entry name" value="ACYL-COENZYME A THIOESTERASE 8"/>
    <property type="match status" value="1"/>
</dbReference>
<keyword evidence="8" id="KW-1185">Reference proteome</keyword>
<dbReference type="CDD" id="cd03445">
    <property type="entry name" value="Thioesterase_II_repeat2"/>
    <property type="match status" value="1"/>
</dbReference>
<protein>
    <submittedName>
        <fullName evidence="7">Uncharacterized protein</fullName>
    </submittedName>
</protein>
<evidence type="ECO:0000256" key="4">
    <source>
        <dbReference type="ARBA" id="ARBA00023098"/>
    </source>
</evidence>
<dbReference type="Gene3D" id="2.40.160.210">
    <property type="entry name" value="Acyl-CoA thioesterase, double hotdog domain"/>
    <property type="match status" value="1"/>
</dbReference>
<dbReference type="Pfam" id="PF20789">
    <property type="entry name" value="4HBT_3C"/>
    <property type="match status" value="1"/>
</dbReference>
<dbReference type="InterPro" id="IPR049450">
    <property type="entry name" value="ACOT8-like_C"/>
</dbReference>
<dbReference type="NCBIfam" id="TIGR00189">
    <property type="entry name" value="tesB"/>
    <property type="match status" value="1"/>
</dbReference>
<feature type="domain" description="Acyl-CoA thioesterase-like N-terminal HotDog" evidence="5">
    <location>
        <begin position="63"/>
        <end position="139"/>
    </location>
</feature>
<evidence type="ECO:0000259" key="5">
    <source>
        <dbReference type="Pfam" id="PF13622"/>
    </source>
</evidence>
<evidence type="ECO:0000256" key="1">
    <source>
        <dbReference type="ARBA" id="ARBA00006538"/>
    </source>
</evidence>
<evidence type="ECO:0000256" key="2">
    <source>
        <dbReference type="ARBA" id="ARBA00011881"/>
    </source>
</evidence>
<comment type="similarity">
    <text evidence="1">Belongs to the C/M/P thioester hydrolase family.</text>
</comment>
<feature type="domain" description="Acyl-CoA thioesterase-like C-terminal" evidence="6">
    <location>
        <begin position="205"/>
        <end position="331"/>
    </location>
</feature>
<sequence length="340" mass="38976">MFLRSFLSKPRRTMRLNSYKASGFEKVANYENIARSFFQFEQNEKDNFRPKIIVNSRQGSHSSAYGGLVFAQALSAAENTVENIYKPHSVHSFFILSVDTKEPIEYKVKRARDGKSFATRTVEAIQKEKTVFVLQASFHVDEPQSIVHQCQMPDVPAPETLMSMRDAVPYMKNMIENGELTAPAAILNRLKKYETQVYTHDEDLFEMRPTNLAKYFGHENDRKPSLYIWMRARGDVDENDERLHRLLIAYNSDSSMITAATTPHYAEGFKPSMLFSLDHCVWFHRGQMKADDWLLFEVISDVASGSRASSHGRIWSRDGILVASCHQESLIRTKGIVSML</sequence>
<proteinExistence type="inferred from homology"/>
<dbReference type="AlphaFoldDB" id="A0A9P1ICJ2"/>
<dbReference type="GO" id="GO:0009062">
    <property type="term" value="P:fatty acid catabolic process"/>
    <property type="evidence" value="ECO:0007669"/>
    <property type="project" value="TreeGrafter"/>
</dbReference>
<dbReference type="CDD" id="cd03444">
    <property type="entry name" value="Thioesterase_II_repeat1"/>
    <property type="match status" value="1"/>
</dbReference>
<dbReference type="InterPro" id="IPR049449">
    <property type="entry name" value="TesB_ACOT8-like_N"/>
</dbReference>
<comment type="subunit">
    <text evidence="2">Homotetramer.</text>
</comment>
<evidence type="ECO:0000256" key="3">
    <source>
        <dbReference type="ARBA" id="ARBA00022801"/>
    </source>
</evidence>
<reference evidence="7" key="1">
    <citation type="submission" date="2022-11" db="EMBL/GenBank/DDBJ databases">
        <authorList>
            <person name="Kikuchi T."/>
        </authorList>
    </citation>
    <scope>NUCLEOTIDE SEQUENCE</scope>
    <source>
        <strain evidence="7">PS1010</strain>
    </source>
</reference>
<dbReference type="EMBL" id="CANHGI010000002">
    <property type="protein sequence ID" value="CAI5440727.1"/>
    <property type="molecule type" value="Genomic_DNA"/>
</dbReference>
<dbReference type="PANTHER" id="PTHR11066">
    <property type="entry name" value="ACYL-COA THIOESTERASE"/>
    <property type="match status" value="1"/>
</dbReference>
<dbReference type="Pfam" id="PF13622">
    <property type="entry name" value="4HBT_3"/>
    <property type="match status" value="1"/>
</dbReference>
<keyword evidence="3" id="KW-0378">Hydrolase</keyword>